<organism evidence="1 2">
    <name type="scientific">Ensete ventricosum</name>
    <name type="common">Abyssinian banana</name>
    <name type="synonym">Musa ensete</name>
    <dbReference type="NCBI Taxonomy" id="4639"/>
    <lineage>
        <taxon>Eukaryota</taxon>
        <taxon>Viridiplantae</taxon>
        <taxon>Streptophyta</taxon>
        <taxon>Embryophyta</taxon>
        <taxon>Tracheophyta</taxon>
        <taxon>Spermatophyta</taxon>
        <taxon>Magnoliopsida</taxon>
        <taxon>Liliopsida</taxon>
        <taxon>Zingiberales</taxon>
        <taxon>Musaceae</taxon>
        <taxon>Ensete</taxon>
    </lineage>
</organism>
<protein>
    <submittedName>
        <fullName evidence="1">Uncharacterized protein</fullName>
    </submittedName>
</protein>
<dbReference type="Proteomes" id="UP000287651">
    <property type="component" value="Unassembled WGS sequence"/>
</dbReference>
<evidence type="ECO:0000313" key="1">
    <source>
        <dbReference type="EMBL" id="RRT32130.1"/>
    </source>
</evidence>
<evidence type="ECO:0000313" key="2">
    <source>
        <dbReference type="Proteomes" id="UP000287651"/>
    </source>
</evidence>
<name>A0A426WXU3_ENSVE</name>
<comment type="caution">
    <text evidence="1">The sequence shown here is derived from an EMBL/GenBank/DDBJ whole genome shotgun (WGS) entry which is preliminary data.</text>
</comment>
<reference evidence="1 2" key="1">
    <citation type="journal article" date="2014" name="Agronomy (Basel)">
        <title>A Draft Genome Sequence for Ensete ventricosum, the Drought-Tolerant Tree Against Hunger.</title>
        <authorList>
            <person name="Harrison J."/>
            <person name="Moore K.A."/>
            <person name="Paszkiewicz K."/>
            <person name="Jones T."/>
            <person name="Grant M."/>
            <person name="Ambacheew D."/>
            <person name="Muzemil S."/>
            <person name="Studholme D.J."/>
        </authorList>
    </citation>
    <scope>NUCLEOTIDE SEQUENCE [LARGE SCALE GENOMIC DNA]</scope>
</reference>
<dbReference type="AlphaFoldDB" id="A0A426WXU3"/>
<sequence>MGSRTSTVSQKNSTVINFVRCHTQSRISIGFSCLEIQNIGHSRRISPWEVVRARFNKKTRRS</sequence>
<proteinExistence type="predicted"/>
<dbReference type="EMBL" id="AMZH03033704">
    <property type="protein sequence ID" value="RRT32130.1"/>
    <property type="molecule type" value="Genomic_DNA"/>
</dbReference>
<accession>A0A426WXU3</accession>
<gene>
    <name evidence="1" type="ORF">B296_00037068</name>
</gene>